<keyword evidence="3" id="KW-1005">Bacterial flagellum biogenesis</keyword>
<keyword evidence="4" id="KW-0143">Chaperone</keyword>
<dbReference type="Pfam" id="PF05400">
    <property type="entry name" value="FliT"/>
    <property type="match status" value="1"/>
</dbReference>
<comment type="subcellular location">
    <subcellularLocation>
        <location evidence="1">Cytoplasm</location>
        <location evidence="1">Cytosol</location>
    </subcellularLocation>
</comment>
<sequence>MLKQKKPLIACYEELLRLSGLMCEAARAGQWETMGALQTGYVAQVNTLKIIDDVASLTADERRYRYGMLETILSQDAAIRNLVTPKLEELGQLLNNSRRRQDLHQAYSASTPA</sequence>
<keyword evidence="2" id="KW-0963">Cytoplasm</keyword>
<accession>A0ABT6ANA2</accession>
<name>A0ABT6ANA2_9BURK</name>
<protein>
    <recommendedName>
        <fullName evidence="5">Flagellar protein FliT</fullName>
    </recommendedName>
</protein>
<evidence type="ECO:0000256" key="3">
    <source>
        <dbReference type="ARBA" id="ARBA00022795"/>
    </source>
</evidence>
<evidence type="ECO:0000256" key="5">
    <source>
        <dbReference type="ARBA" id="ARBA00093797"/>
    </source>
</evidence>
<keyword evidence="6" id="KW-0966">Cell projection</keyword>
<dbReference type="EMBL" id="JARJLM010000248">
    <property type="protein sequence ID" value="MDF3834096.1"/>
    <property type="molecule type" value="Genomic_DNA"/>
</dbReference>
<evidence type="ECO:0000313" key="7">
    <source>
        <dbReference type="Proteomes" id="UP001216674"/>
    </source>
</evidence>
<evidence type="ECO:0000313" key="6">
    <source>
        <dbReference type="EMBL" id="MDF3834096.1"/>
    </source>
</evidence>
<evidence type="ECO:0000256" key="4">
    <source>
        <dbReference type="ARBA" id="ARBA00023186"/>
    </source>
</evidence>
<keyword evidence="7" id="KW-1185">Reference proteome</keyword>
<dbReference type="RefSeq" id="WP_276265252.1">
    <property type="nucleotide sequence ID" value="NZ_JARJLM010000248.1"/>
</dbReference>
<evidence type="ECO:0000256" key="1">
    <source>
        <dbReference type="ARBA" id="ARBA00004514"/>
    </source>
</evidence>
<reference evidence="6 7" key="1">
    <citation type="submission" date="2023-03" db="EMBL/GenBank/DDBJ databases">
        <title>Draft assemblies of triclosan tolerant bacteria isolated from returned activated sludge.</title>
        <authorList>
            <person name="Van Hamelsveld S."/>
        </authorList>
    </citation>
    <scope>NUCLEOTIDE SEQUENCE [LARGE SCALE GENOMIC DNA]</scope>
    <source>
        <strain evidence="6 7">GW210010_S58</strain>
    </source>
</reference>
<dbReference type="InterPro" id="IPR008622">
    <property type="entry name" value="FliT"/>
</dbReference>
<evidence type="ECO:0000256" key="2">
    <source>
        <dbReference type="ARBA" id="ARBA00022490"/>
    </source>
</evidence>
<gene>
    <name evidence="6" type="ORF">P3W85_14190</name>
</gene>
<comment type="caution">
    <text evidence="6">The sequence shown here is derived from an EMBL/GenBank/DDBJ whole genome shotgun (WGS) entry which is preliminary data.</text>
</comment>
<dbReference type="Gene3D" id="1.20.58.380">
    <property type="entry name" value="Flagellar protein flit"/>
    <property type="match status" value="1"/>
</dbReference>
<organism evidence="6 7">
    <name type="scientific">Cupriavidus basilensis</name>
    <dbReference type="NCBI Taxonomy" id="68895"/>
    <lineage>
        <taxon>Bacteria</taxon>
        <taxon>Pseudomonadati</taxon>
        <taxon>Pseudomonadota</taxon>
        <taxon>Betaproteobacteria</taxon>
        <taxon>Burkholderiales</taxon>
        <taxon>Burkholderiaceae</taxon>
        <taxon>Cupriavidus</taxon>
    </lineage>
</organism>
<keyword evidence="6" id="KW-0282">Flagellum</keyword>
<proteinExistence type="predicted"/>
<keyword evidence="6" id="KW-0969">Cilium</keyword>
<dbReference type="Proteomes" id="UP001216674">
    <property type="component" value="Unassembled WGS sequence"/>
</dbReference>